<keyword evidence="8 11" id="KW-0333">Golgi apparatus</keyword>
<evidence type="ECO:0000256" key="7">
    <source>
        <dbReference type="ARBA" id="ARBA00022989"/>
    </source>
</evidence>
<evidence type="ECO:0000313" key="12">
    <source>
        <dbReference type="EMBL" id="KAJ8041069.1"/>
    </source>
</evidence>
<comment type="similarity">
    <text evidence="2 11">Belongs to the glycosyltransferase 31 family.</text>
</comment>
<dbReference type="GO" id="GO:0000139">
    <property type="term" value="C:Golgi membrane"/>
    <property type="evidence" value="ECO:0007669"/>
    <property type="project" value="UniProtKB-SubCell"/>
</dbReference>
<keyword evidence="5 11" id="KW-0812">Transmembrane</keyword>
<accession>A0A9Q1HCJ5</accession>
<dbReference type="PANTHER" id="PTHR11214">
    <property type="entry name" value="BETA-1,3-N-ACETYLGLUCOSAMINYLTRANSFERASE"/>
    <property type="match status" value="1"/>
</dbReference>
<comment type="caution">
    <text evidence="12">The sequence shown here is derived from an EMBL/GenBank/DDBJ whole genome shotgun (WGS) entry which is preliminary data.</text>
</comment>
<proteinExistence type="inferred from homology"/>
<organism evidence="12 13">
    <name type="scientific">Holothuria leucospilota</name>
    <name type="common">Black long sea cucumber</name>
    <name type="synonym">Mertensiothuria leucospilota</name>
    <dbReference type="NCBI Taxonomy" id="206669"/>
    <lineage>
        <taxon>Eukaryota</taxon>
        <taxon>Metazoa</taxon>
        <taxon>Echinodermata</taxon>
        <taxon>Eleutherozoa</taxon>
        <taxon>Echinozoa</taxon>
        <taxon>Holothuroidea</taxon>
        <taxon>Aspidochirotacea</taxon>
        <taxon>Aspidochirotida</taxon>
        <taxon>Holothuriidae</taxon>
        <taxon>Holothuria</taxon>
    </lineage>
</organism>
<evidence type="ECO:0000256" key="9">
    <source>
        <dbReference type="ARBA" id="ARBA00023136"/>
    </source>
</evidence>
<dbReference type="Proteomes" id="UP001152320">
    <property type="component" value="Chromosome 5"/>
</dbReference>
<dbReference type="FunFam" id="3.90.550.50:FF:000001">
    <property type="entry name" value="Hexosyltransferase"/>
    <property type="match status" value="1"/>
</dbReference>
<dbReference type="Pfam" id="PF01762">
    <property type="entry name" value="Galactosyl_T"/>
    <property type="match status" value="1"/>
</dbReference>
<feature type="transmembrane region" description="Helical" evidence="11">
    <location>
        <begin position="7"/>
        <end position="24"/>
    </location>
</feature>
<keyword evidence="9 11" id="KW-0472">Membrane</keyword>
<dbReference type="EC" id="2.4.1.-" evidence="11"/>
<dbReference type="Gene3D" id="3.90.550.50">
    <property type="match status" value="1"/>
</dbReference>
<keyword evidence="7 11" id="KW-1133">Transmembrane helix</keyword>
<keyword evidence="13" id="KW-1185">Reference proteome</keyword>
<evidence type="ECO:0000256" key="1">
    <source>
        <dbReference type="ARBA" id="ARBA00004323"/>
    </source>
</evidence>
<evidence type="ECO:0000256" key="2">
    <source>
        <dbReference type="ARBA" id="ARBA00008661"/>
    </source>
</evidence>
<dbReference type="PANTHER" id="PTHR11214:SF364">
    <property type="entry name" value="HEXOSYLTRANSFERASE"/>
    <property type="match status" value="1"/>
</dbReference>
<dbReference type="GO" id="GO:0006493">
    <property type="term" value="P:protein O-linked glycosylation"/>
    <property type="evidence" value="ECO:0007669"/>
    <property type="project" value="TreeGrafter"/>
</dbReference>
<name>A0A9Q1HCJ5_HOLLE</name>
<evidence type="ECO:0000256" key="8">
    <source>
        <dbReference type="ARBA" id="ARBA00023034"/>
    </source>
</evidence>
<dbReference type="InterPro" id="IPR002659">
    <property type="entry name" value="Glyco_trans_31"/>
</dbReference>
<keyword evidence="4" id="KW-0808">Transferase</keyword>
<keyword evidence="6 11" id="KW-0735">Signal-anchor</keyword>
<keyword evidence="10" id="KW-0325">Glycoprotein</keyword>
<sequence length="352" mass="41779">MRLRLKLFTFLCCFVLIVTTWFYFSSLPHCKLYSREGNKIVSSPPSLTSLKENRNGILNYTDWHYKEDPHEYAYIHNPTDLCMSNEVYENLFLLILVASHPENARRRYFIRKTWGSQSLFYASSKTRIVFLLGKDLTSNRTTQNQVAQEFLYHNDILQEDFVDTYLNLTIKSIMGLKWVSRFCPKATFVMKTDDDMLINIDRLLAYLQRASSTSFFGGKMAKTTVIRDYDNKFFVPRSVYPKDVYPPYCEGLGYLMSYDVVHKLYFTSLTTPLFPWEDVYIGMLLTQLPIKLINIPNFFAEGWYFDENDRIKLTRYAISKLRACFTFHSLSQNEMFQIWEMWRKKPVQFPQR</sequence>
<evidence type="ECO:0000256" key="11">
    <source>
        <dbReference type="RuleBase" id="RU363063"/>
    </source>
</evidence>
<dbReference type="OrthoDB" id="5957813at2759"/>
<gene>
    <name evidence="12" type="ORF">HOLleu_11776</name>
</gene>
<dbReference type="GO" id="GO:0016758">
    <property type="term" value="F:hexosyltransferase activity"/>
    <property type="evidence" value="ECO:0007669"/>
    <property type="project" value="InterPro"/>
</dbReference>
<evidence type="ECO:0000256" key="5">
    <source>
        <dbReference type="ARBA" id="ARBA00022692"/>
    </source>
</evidence>
<evidence type="ECO:0000256" key="10">
    <source>
        <dbReference type="ARBA" id="ARBA00023180"/>
    </source>
</evidence>
<reference evidence="12" key="1">
    <citation type="submission" date="2021-10" db="EMBL/GenBank/DDBJ databases">
        <title>Tropical sea cucumber genome reveals ecological adaptation and Cuvierian tubules defense mechanism.</title>
        <authorList>
            <person name="Chen T."/>
        </authorList>
    </citation>
    <scope>NUCLEOTIDE SEQUENCE</scope>
    <source>
        <strain evidence="12">Nanhai2018</strain>
        <tissue evidence="12">Muscle</tissue>
    </source>
</reference>
<evidence type="ECO:0000256" key="6">
    <source>
        <dbReference type="ARBA" id="ARBA00022968"/>
    </source>
</evidence>
<dbReference type="AlphaFoldDB" id="A0A9Q1HCJ5"/>
<keyword evidence="3 11" id="KW-0328">Glycosyltransferase</keyword>
<evidence type="ECO:0000313" key="13">
    <source>
        <dbReference type="Proteomes" id="UP001152320"/>
    </source>
</evidence>
<evidence type="ECO:0000256" key="4">
    <source>
        <dbReference type="ARBA" id="ARBA00022679"/>
    </source>
</evidence>
<evidence type="ECO:0000256" key="3">
    <source>
        <dbReference type="ARBA" id="ARBA00022676"/>
    </source>
</evidence>
<comment type="subcellular location">
    <subcellularLocation>
        <location evidence="1 11">Golgi apparatus membrane</location>
        <topology evidence="1 11">Single-pass type II membrane protein</topology>
    </subcellularLocation>
</comment>
<dbReference type="EMBL" id="JAIZAY010000005">
    <property type="protein sequence ID" value="KAJ8041069.1"/>
    <property type="molecule type" value="Genomic_DNA"/>
</dbReference>
<protein>
    <recommendedName>
        <fullName evidence="11">Hexosyltransferase</fullName>
        <ecNumber evidence="11">2.4.1.-</ecNumber>
    </recommendedName>
</protein>